<evidence type="ECO:0000256" key="2">
    <source>
        <dbReference type="ARBA" id="ARBA00022801"/>
    </source>
</evidence>
<feature type="domain" description="Nudix hydrolase" evidence="3">
    <location>
        <begin position="9"/>
        <end position="146"/>
    </location>
</feature>
<comment type="caution">
    <text evidence="4">The sequence shown here is derived from an EMBL/GenBank/DDBJ whole genome shotgun (WGS) entry which is preliminary data.</text>
</comment>
<comment type="cofactor">
    <cofactor evidence="1">
        <name>Mg(2+)</name>
        <dbReference type="ChEBI" id="CHEBI:18420"/>
    </cofactor>
</comment>
<dbReference type="Pfam" id="PF00293">
    <property type="entry name" value="NUDIX"/>
    <property type="match status" value="1"/>
</dbReference>
<organism evidence="4 5">
    <name type="scientific">Paenibacillus pabuli</name>
    <dbReference type="NCBI Taxonomy" id="1472"/>
    <lineage>
        <taxon>Bacteria</taxon>
        <taxon>Bacillati</taxon>
        <taxon>Bacillota</taxon>
        <taxon>Bacilli</taxon>
        <taxon>Bacillales</taxon>
        <taxon>Paenibacillaceae</taxon>
        <taxon>Paenibacillus</taxon>
    </lineage>
</organism>
<reference evidence="4 5" key="1">
    <citation type="submission" date="2018-05" db="EMBL/GenBank/DDBJ databases">
        <title>Freshwater and sediment microbial communities from various areas in North America, analyzing microbe dynamics in response to fracking.</title>
        <authorList>
            <person name="Lamendella R."/>
        </authorList>
    </citation>
    <scope>NUCLEOTIDE SEQUENCE [LARGE SCALE GENOMIC DNA]</scope>
    <source>
        <strain evidence="4 5">DB-3</strain>
    </source>
</reference>
<protein>
    <submittedName>
        <fullName evidence="4">ADP-ribose pyrophosphatase YjhB (NUDIX family)</fullName>
    </submittedName>
</protein>
<evidence type="ECO:0000259" key="3">
    <source>
        <dbReference type="PROSITE" id="PS51462"/>
    </source>
</evidence>
<dbReference type="RefSeq" id="WP_110000632.1">
    <property type="nucleotide sequence ID" value="NZ_QGTZ01000009.1"/>
</dbReference>
<name>A0A855Y4D1_9BACL</name>
<evidence type="ECO:0000313" key="5">
    <source>
        <dbReference type="Proteomes" id="UP000247078"/>
    </source>
</evidence>
<dbReference type="CDD" id="cd04677">
    <property type="entry name" value="NUDIX_Hydrolase"/>
    <property type="match status" value="1"/>
</dbReference>
<dbReference type="PROSITE" id="PS51462">
    <property type="entry name" value="NUDIX"/>
    <property type="match status" value="1"/>
</dbReference>
<accession>A0A855Y4D1</accession>
<dbReference type="EMBL" id="QGTZ01000009">
    <property type="protein sequence ID" value="PWW37148.1"/>
    <property type="molecule type" value="Genomic_DNA"/>
</dbReference>
<dbReference type="PRINTS" id="PR00502">
    <property type="entry name" value="NUDIXFAMILY"/>
</dbReference>
<keyword evidence="2" id="KW-0378">Hydrolase</keyword>
<evidence type="ECO:0000256" key="1">
    <source>
        <dbReference type="ARBA" id="ARBA00001946"/>
    </source>
</evidence>
<sequence>MGYIESLREMVGNAPVILVRPSILILNNSGEILLVRHVDHTWGVPGGLMELGESVEESARREVKEEIGIQIKKLVLYGVFSGKELYTKLRNGHEYYNVVIGYICTEFEGELKPDGVEVLEAKFYKPTELPENTDPYLKSKIEENALHIATLLEVNK</sequence>
<dbReference type="InterPro" id="IPR020476">
    <property type="entry name" value="Nudix_hydrolase"/>
</dbReference>
<dbReference type="InterPro" id="IPR000086">
    <property type="entry name" value="NUDIX_hydrolase_dom"/>
</dbReference>
<proteinExistence type="predicted"/>
<evidence type="ECO:0000313" key="4">
    <source>
        <dbReference type="EMBL" id="PWW37148.1"/>
    </source>
</evidence>
<dbReference type="PANTHER" id="PTHR43046:SF2">
    <property type="entry name" value="8-OXO-DGTP DIPHOSPHATASE-RELATED"/>
    <property type="match status" value="1"/>
</dbReference>
<dbReference type="GO" id="GO:0016787">
    <property type="term" value="F:hydrolase activity"/>
    <property type="evidence" value="ECO:0007669"/>
    <property type="project" value="UniProtKB-KW"/>
</dbReference>
<gene>
    <name evidence="4" type="ORF">DET56_10932</name>
</gene>
<dbReference type="Proteomes" id="UP000247078">
    <property type="component" value="Unassembled WGS sequence"/>
</dbReference>
<dbReference type="SUPFAM" id="SSF55811">
    <property type="entry name" value="Nudix"/>
    <property type="match status" value="1"/>
</dbReference>
<dbReference type="InterPro" id="IPR015797">
    <property type="entry name" value="NUDIX_hydrolase-like_dom_sf"/>
</dbReference>
<dbReference type="Gene3D" id="3.90.79.10">
    <property type="entry name" value="Nucleoside Triphosphate Pyrophosphohydrolase"/>
    <property type="match status" value="1"/>
</dbReference>
<dbReference type="PANTHER" id="PTHR43046">
    <property type="entry name" value="GDP-MANNOSE MANNOSYL HYDROLASE"/>
    <property type="match status" value="1"/>
</dbReference>
<dbReference type="AlphaFoldDB" id="A0A855Y4D1"/>